<keyword evidence="3" id="KW-1185">Reference proteome</keyword>
<dbReference type="Proteomes" id="UP000823775">
    <property type="component" value="Unassembled WGS sequence"/>
</dbReference>
<evidence type="ECO:0000256" key="1">
    <source>
        <dbReference type="SAM" id="MobiDB-lite"/>
    </source>
</evidence>
<name>A0ABS8WY42_DATST</name>
<feature type="non-terminal residue" evidence="2">
    <location>
        <position position="90"/>
    </location>
</feature>
<evidence type="ECO:0000313" key="2">
    <source>
        <dbReference type="EMBL" id="MCE3216564.1"/>
    </source>
</evidence>
<proteinExistence type="predicted"/>
<organism evidence="2 3">
    <name type="scientific">Datura stramonium</name>
    <name type="common">Jimsonweed</name>
    <name type="synonym">Common thornapple</name>
    <dbReference type="NCBI Taxonomy" id="4076"/>
    <lineage>
        <taxon>Eukaryota</taxon>
        <taxon>Viridiplantae</taxon>
        <taxon>Streptophyta</taxon>
        <taxon>Embryophyta</taxon>
        <taxon>Tracheophyta</taxon>
        <taxon>Spermatophyta</taxon>
        <taxon>Magnoliopsida</taxon>
        <taxon>eudicotyledons</taxon>
        <taxon>Gunneridae</taxon>
        <taxon>Pentapetalae</taxon>
        <taxon>asterids</taxon>
        <taxon>lamiids</taxon>
        <taxon>Solanales</taxon>
        <taxon>Solanaceae</taxon>
        <taxon>Solanoideae</taxon>
        <taxon>Datureae</taxon>
        <taxon>Datura</taxon>
    </lineage>
</organism>
<dbReference type="EMBL" id="JACEIK010013559">
    <property type="protein sequence ID" value="MCE3216564.1"/>
    <property type="molecule type" value="Genomic_DNA"/>
</dbReference>
<gene>
    <name evidence="2" type="ORF">HAX54_006908</name>
</gene>
<sequence>MDRSVRICPKSILHLTPEDRVYSFGGFSVRRKGGEEGREEIGVEDLGCGEERKRGRRWALVRRKDGGGVVLRVPPEGSQSRLCEDKGGGD</sequence>
<evidence type="ECO:0000313" key="3">
    <source>
        <dbReference type="Proteomes" id="UP000823775"/>
    </source>
</evidence>
<accession>A0ABS8WY42</accession>
<reference evidence="2 3" key="1">
    <citation type="journal article" date="2021" name="BMC Genomics">
        <title>Datura genome reveals duplications of psychoactive alkaloid biosynthetic genes and high mutation rate following tissue culture.</title>
        <authorList>
            <person name="Rajewski A."/>
            <person name="Carter-House D."/>
            <person name="Stajich J."/>
            <person name="Litt A."/>
        </authorList>
    </citation>
    <scope>NUCLEOTIDE SEQUENCE [LARGE SCALE GENOMIC DNA]</scope>
    <source>
        <strain evidence="2">AR-01</strain>
    </source>
</reference>
<feature type="region of interest" description="Disordered" evidence="1">
    <location>
        <begin position="70"/>
        <end position="90"/>
    </location>
</feature>
<protein>
    <submittedName>
        <fullName evidence="2">Uncharacterized protein</fullName>
    </submittedName>
</protein>
<comment type="caution">
    <text evidence="2">The sequence shown here is derived from an EMBL/GenBank/DDBJ whole genome shotgun (WGS) entry which is preliminary data.</text>
</comment>